<feature type="domain" description="SIS" evidence="5">
    <location>
        <begin position="125"/>
        <end position="263"/>
    </location>
</feature>
<dbReference type="AlphaFoldDB" id="A0A926DAL8"/>
<accession>A0A926DAL8</accession>
<gene>
    <name evidence="6" type="ORF">IAG03_10360</name>
</gene>
<reference evidence="6" key="1">
    <citation type="submission" date="2020-08" db="EMBL/GenBank/DDBJ databases">
        <title>Genome public.</title>
        <authorList>
            <person name="Liu C."/>
            <person name="Sun Q."/>
        </authorList>
    </citation>
    <scope>NUCLEOTIDE SEQUENCE</scope>
    <source>
        <strain evidence="6">NSJ-40</strain>
    </source>
</reference>
<dbReference type="GO" id="GO:1901135">
    <property type="term" value="P:carbohydrate derivative metabolic process"/>
    <property type="evidence" value="ECO:0007669"/>
    <property type="project" value="InterPro"/>
</dbReference>
<dbReference type="CDD" id="cd05013">
    <property type="entry name" value="SIS_RpiR"/>
    <property type="match status" value="1"/>
</dbReference>
<dbReference type="PROSITE" id="PS51071">
    <property type="entry name" value="HTH_RPIR"/>
    <property type="match status" value="1"/>
</dbReference>
<keyword evidence="7" id="KW-1185">Reference proteome</keyword>
<dbReference type="InterPro" id="IPR009057">
    <property type="entry name" value="Homeodomain-like_sf"/>
</dbReference>
<name>A0A926DAL8_9FIRM</name>
<comment type="caution">
    <text evidence="6">The sequence shown here is derived from an EMBL/GenBank/DDBJ whole genome shotgun (WGS) entry which is preliminary data.</text>
</comment>
<dbReference type="GO" id="GO:0003677">
    <property type="term" value="F:DNA binding"/>
    <property type="evidence" value="ECO:0007669"/>
    <property type="project" value="UniProtKB-KW"/>
</dbReference>
<keyword evidence="2" id="KW-0238">DNA-binding</keyword>
<dbReference type="PANTHER" id="PTHR30514:SF18">
    <property type="entry name" value="RPIR-FAMILY TRANSCRIPTIONAL REGULATOR"/>
    <property type="match status" value="1"/>
</dbReference>
<keyword evidence="3" id="KW-0804">Transcription</keyword>
<organism evidence="6 7">
    <name type="scientific">Yeguia hominis</name>
    <dbReference type="NCBI Taxonomy" id="2763662"/>
    <lineage>
        <taxon>Bacteria</taxon>
        <taxon>Bacillati</taxon>
        <taxon>Bacillota</taxon>
        <taxon>Clostridia</taxon>
        <taxon>Eubacteriales</taxon>
        <taxon>Yeguiaceae</taxon>
        <taxon>Yeguia</taxon>
    </lineage>
</organism>
<dbReference type="EMBL" id="JACRSN010000016">
    <property type="protein sequence ID" value="MBC8534382.1"/>
    <property type="molecule type" value="Genomic_DNA"/>
</dbReference>
<evidence type="ECO:0000256" key="3">
    <source>
        <dbReference type="ARBA" id="ARBA00023163"/>
    </source>
</evidence>
<dbReference type="InterPro" id="IPR047640">
    <property type="entry name" value="RpiR-like"/>
</dbReference>
<evidence type="ECO:0000313" key="7">
    <source>
        <dbReference type="Proteomes" id="UP000651482"/>
    </source>
</evidence>
<dbReference type="GO" id="GO:0003700">
    <property type="term" value="F:DNA-binding transcription factor activity"/>
    <property type="evidence" value="ECO:0007669"/>
    <property type="project" value="InterPro"/>
</dbReference>
<dbReference type="InterPro" id="IPR036388">
    <property type="entry name" value="WH-like_DNA-bd_sf"/>
</dbReference>
<proteinExistence type="predicted"/>
<evidence type="ECO:0000313" key="6">
    <source>
        <dbReference type="EMBL" id="MBC8534382.1"/>
    </source>
</evidence>
<dbReference type="InterPro" id="IPR000281">
    <property type="entry name" value="HTH_RpiR"/>
</dbReference>
<evidence type="ECO:0000256" key="1">
    <source>
        <dbReference type="ARBA" id="ARBA00023015"/>
    </source>
</evidence>
<protein>
    <submittedName>
        <fullName evidence="6">MurR/RpiR family transcriptional regulator</fullName>
    </submittedName>
</protein>
<dbReference type="SUPFAM" id="SSF53697">
    <property type="entry name" value="SIS domain"/>
    <property type="match status" value="1"/>
</dbReference>
<dbReference type="SUPFAM" id="SSF46689">
    <property type="entry name" value="Homeodomain-like"/>
    <property type="match status" value="1"/>
</dbReference>
<dbReference type="InterPro" id="IPR035472">
    <property type="entry name" value="RpiR-like_SIS"/>
</dbReference>
<dbReference type="Gene3D" id="3.40.50.10490">
    <property type="entry name" value="Glucose-6-phosphate isomerase like protein, domain 1"/>
    <property type="match status" value="1"/>
</dbReference>
<evidence type="ECO:0000256" key="2">
    <source>
        <dbReference type="ARBA" id="ARBA00023125"/>
    </source>
</evidence>
<dbReference type="InterPro" id="IPR046348">
    <property type="entry name" value="SIS_dom_sf"/>
</dbReference>
<feature type="domain" description="HTH rpiR-type" evidence="4">
    <location>
        <begin position="3"/>
        <end position="79"/>
    </location>
</feature>
<dbReference type="GO" id="GO:0097367">
    <property type="term" value="F:carbohydrate derivative binding"/>
    <property type="evidence" value="ECO:0007669"/>
    <property type="project" value="InterPro"/>
</dbReference>
<dbReference type="Pfam" id="PF01380">
    <property type="entry name" value="SIS"/>
    <property type="match status" value="1"/>
</dbReference>
<dbReference type="PROSITE" id="PS51464">
    <property type="entry name" value="SIS"/>
    <property type="match status" value="1"/>
</dbReference>
<evidence type="ECO:0000259" key="4">
    <source>
        <dbReference type="PROSITE" id="PS51071"/>
    </source>
</evidence>
<dbReference type="Gene3D" id="1.10.10.10">
    <property type="entry name" value="Winged helix-like DNA-binding domain superfamily/Winged helix DNA-binding domain"/>
    <property type="match status" value="1"/>
</dbReference>
<dbReference type="PANTHER" id="PTHR30514">
    <property type="entry name" value="GLUCOKINASE"/>
    <property type="match status" value="1"/>
</dbReference>
<dbReference type="Pfam" id="PF01418">
    <property type="entry name" value="HTH_6"/>
    <property type="match status" value="1"/>
</dbReference>
<evidence type="ECO:0000259" key="5">
    <source>
        <dbReference type="PROSITE" id="PS51464"/>
    </source>
</evidence>
<dbReference type="InterPro" id="IPR001347">
    <property type="entry name" value="SIS_dom"/>
</dbReference>
<sequence>MNSQLSERIHENMGGFSKGQKLIAQYILKHYDEVAFMTAVKLGNTVGVSESTVVRFAAELGYSGYPALQRAIQEMIRNKLTSVQRLEITARTIAPESLLDAVFNQDIDMIRRAMEEVSHEDFDRAVDAVVSAEKVYVVGTRSSSALATFLSYYFGLILDDVHHLNVASEAEIFEQMIRIGKGDAVIGISFPRYSKKVVKAMRFASDVGAKCIAITDSPVSPIAEAADFLLLARSGIASFVDSLVAPLSLLNAFIVATAIRRKADVAEMFRRLETIWDEYGVYEKVDEKTN</sequence>
<keyword evidence="1" id="KW-0805">Transcription regulation</keyword>
<dbReference type="Proteomes" id="UP000651482">
    <property type="component" value="Unassembled WGS sequence"/>
</dbReference>
<dbReference type="RefSeq" id="WP_249319964.1">
    <property type="nucleotide sequence ID" value="NZ_JACRSN010000016.1"/>
</dbReference>